<sequence>MDKKEQRIFMDPANSYASRTLALIHACLKLGNIERAKSFMTSFKRLQPQLFKDTIDINVHNAFLEAYLEAKPTPMLRKALEYNSHFDKFGVKANLTTFALLIKGHIRARRLFLMKIFYAEMKKSGFTINQLKRSTHLNDEDLDVFLKAVGLTEEESSTPALSPSQLLTTKEKPIEEKVYDEGPKDSGLMATKVAGVAMLKKTLQAAQSKNMDLYEKQLKLEESAIESAMERMRMEAEGRGDKLLKMNITPLRKAMVEWKVKLTELISQEQKRLVSEDEDSDLIQLYGKFFCVLNPEKMALIAIQDLLRTYTTSETFNGAPVGRAVLAIGSAIEKEYHAEQMREKTNRYLLKDQDNISQLYSSGKIFAMAMRKIQAQFERERINSNWIPKWPGIAHVRVGSAVLGLLIDSATIQLPGKEEYAPAFCHSHAMINGLRLGVVLFDPYIAELLRNEPSPSAFGPRFLPMLVIPKPWLTYNSGGFLTSRLRAMRCKDTYEQIVYLKRADEMGMLTDVLTSLDVLGSIRWRINTQILDIVKHIWNTGKEFAGIPPAHTELNLPPKPTDMEESPFARRAYQRKVQEQETLARNNHSMRCDVNYKVEIANAFRDHTFYFPHNLDFRGRAYPIPPLFNHLGNDLCRGLLVFGAPRPLGARGFVWLKIHLANLFGFDKYSFTEREQFTIEHLDDIMDSADSPLEGRRWWLQAEDPWQCLAACQQLTAAIRSGDPEGFPCALPIHQDGTCNGLQHYAALGGDIEGARHVNLLRSDTPQDIYSGVLHLVNQRIDNDAASFHKEALALKGHVTRKVIKQTVMTNVYGVTFIGARAQILSQLKELTALSENETDVGALSFYLTHLVFASLGEIFSSAQAIQAWLNECAGRISASVPADIVNPPATNQKKTTKKKSTEARIIRSKQMTSVVWTTPLGLTIVQPYRAGQARDVATRLQTVVIRDYDVATPVNSRKQRTAFPPNFVHSLDASHMMMTALAMQKENLFFASVHDSYWTHACDVDAMNLHIRNEFIKLHSKPILNNLLEEFKRRYKGFKRRVVQEKEHPQVVNVLSPDLILDEDETEINDESIPEELPEVDLPKSKKVGSKSATWADLDFPPLPPRGDFDVSKVAESEYFFH</sequence>
<comment type="caution">
    <text evidence="1">The sequence shown here is derived from an EMBL/GenBank/DDBJ whole genome shotgun (WGS) entry which is preliminary data.</text>
</comment>
<organism evidence="1 2">
    <name type="scientific">Entomophthora muscae</name>
    <dbReference type="NCBI Taxonomy" id="34485"/>
    <lineage>
        <taxon>Eukaryota</taxon>
        <taxon>Fungi</taxon>
        <taxon>Fungi incertae sedis</taxon>
        <taxon>Zoopagomycota</taxon>
        <taxon>Entomophthoromycotina</taxon>
        <taxon>Entomophthoromycetes</taxon>
        <taxon>Entomophthorales</taxon>
        <taxon>Entomophthoraceae</taxon>
        <taxon>Entomophthora</taxon>
    </lineage>
</organism>
<proteinExistence type="predicted"/>
<keyword evidence="1" id="KW-0804">Transcription</keyword>
<dbReference type="EC" id="2.7.7.6" evidence="1"/>
<gene>
    <name evidence="1" type="primary">RPO41</name>
    <name evidence="1" type="ORF">DSO57_1037521</name>
</gene>
<keyword evidence="1" id="KW-0808">Transferase</keyword>
<protein>
    <submittedName>
        <fullName evidence="1">DNA-directed RNA polymerase</fullName>
        <ecNumber evidence="1">2.7.7.6</ecNumber>
    </submittedName>
</protein>
<evidence type="ECO:0000313" key="2">
    <source>
        <dbReference type="Proteomes" id="UP001165960"/>
    </source>
</evidence>
<evidence type="ECO:0000313" key="1">
    <source>
        <dbReference type="EMBL" id="KAJ9067591.1"/>
    </source>
</evidence>
<reference evidence="1" key="1">
    <citation type="submission" date="2022-04" db="EMBL/GenBank/DDBJ databases">
        <title>Genome of the entomopathogenic fungus Entomophthora muscae.</title>
        <authorList>
            <person name="Elya C."/>
            <person name="Lovett B.R."/>
            <person name="Lee E."/>
            <person name="Macias A.M."/>
            <person name="Hajek A.E."/>
            <person name="De Bivort B.L."/>
            <person name="Kasson M.T."/>
            <person name="De Fine Licht H.H."/>
            <person name="Stajich J.E."/>
        </authorList>
    </citation>
    <scope>NUCLEOTIDE SEQUENCE</scope>
    <source>
        <strain evidence="1">Berkeley</strain>
    </source>
</reference>
<keyword evidence="1" id="KW-0240">DNA-directed RNA polymerase</keyword>
<dbReference type="EMBL" id="QTSX02003957">
    <property type="protein sequence ID" value="KAJ9067591.1"/>
    <property type="molecule type" value="Genomic_DNA"/>
</dbReference>
<name>A0ACC2SYZ9_9FUNG</name>
<accession>A0ACC2SYZ9</accession>
<keyword evidence="1" id="KW-0548">Nucleotidyltransferase</keyword>
<dbReference type="Proteomes" id="UP001165960">
    <property type="component" value="Unassembled WGS sequence"/>
</dbReference>
<keyword evidence="2" id="KW-1185">Reference proteome</keyword>